<dbReference type="RefSeq" id="WP_035341656.1">
    <property type="nucleotide sequence ID" value="NZ_BAUU01000006.1"/>
</dbReference>
<feature type="coiled-coil region" evidence="1">
    <location>
        <begin position="2"/>
        <end position="29"/>
    </location>
</feature>
<evidence type="ECO:0000313" key="3">
    <source>
        <dbReference type="EMBL" id="GAE29760.1"/>
    </source>
</evidence>
<reference evidence="3" key="1">
    <citation type="journal article" date="2014" name="Genome Announc.">
        <title>Draft Genome Sequences of Three Alkaliphilic Bacillus Strains, Bacillus wakoensis JCM 9140T, Bacillus akibai JCM 9157T, and Bacillus hemicellulosilyticus JCM 9152T.</title>
        <authorList>
            <person name="Yuki M."/>
            <person name="Oshima K."/>
            <person name="Suda W."/>
            <person name="Oshida Y."/>
            <person name="Kitamura K."/>
            <person name="Iida T."/>
            <person name="Hattori M."/>
            <person name="Ohkuma M."/>
        </authorList>
    </citation>
    <scope>NUCLEOTIDE SEQUENCE [LARGE SCALE GENOMIC DNA]</scope>
    <source>
        <strain evidence="3">JCM 9152</strain>
    </source>
</reference>
<accession>W4QCK0</accession>
<dbReference type="EMBL" id="BAUU01000006">
    <property type="protein sequence ID" value="GAE29760.1"/>
    <property type="molecule type" value="Genomic_DNA"/>
</dbReference>
<feature type="compositionally biased region" description="Low complexity" evidence="2">
    <location>
        <begin position="75"/>
        <end position="95"/>
    </location>
</feature>
<proteinExistence type="predicted"/>
<dbReference type="Proteomes" id="UP000018895">
    <property type="component" value="Unassembled WGS sequence"/>
</dbReference>
<sequence length="95" mass="10289">MNVSAKKIVEQLEQELALLKRATEHGQANIVKEKAIVIETYCRLLKGTDADSARPMQPLPPLQSQPSIAQTHVASPASSMESSSSTSPKSNLLDF</sequence>
<evidence type="ECO:0000256" key="1">
    <source>
        <dbReference type="SAM" id="Coils"/>
    </source>
</evidence>
<feature type="region of interest" description="Disordered" evidence="2">
    <location>
        <begin position="50"/>
        <end position="95"/>
    </location>
</feature>
<dbReference type="OrthoDB" id="2914030at2"/>
<dbReference type="Pfam" id="PF17261">
    <property type="entry name" value="DUF5327"/>
    <property type="match status" value="1"/>
</dbReference>
<comment type="caution">
    <text evidence="3">The sequence shown here is derived from an EMBL/GenBank/DDBJ whole genome shotgun (WGS) entry which is preliminary data.</text>
</comment>
<gene>
    <name evidence="3" type="ORF">JCM9152_1141</name>
</gene>
<evidence type="ECO:0000313" key="4">
    <source>
        <dbReference type="Proteomes" id="UP000018895"/>
    </source>
</evidence>
<name>W4QCK0_9BACI</name>
<dbReference type="STRING" id="1236971.JCM9152_1141"/>
<dbReference type="AlphaFoldDB" id="W4QCK0"/>
<keyword evidence="1" id="KW-0175">Coiled coil</keyword>
<organism evidence="3 4">
    <name type="scientific">Halalkalibacter hemicellulosilyticusJCM 9152</name>
    <dbReference type="NCBI Taxonomy" id="1236971"/>
    <lineage>
        <taxon>Bacteria</taxon>
        <taxon>Bacillati</taxon>
        <taxon>Bacillota</taxon>
        <taxon>Bacilli</taxon>
        <taxon>Bacillales</taxon>
        <taxon>Bacillaceae</taxon>
        <taxon>Halalkalibacter</taxon>
    </lineage>
</organism>
<protein>
    <submittedName>
        <fullName evidence="3">Uncharacterized protein</fullName>
    </submittedName>
</protein>
<keyword evidence="4" id="KW-1185">Reference proteome</keyword>
<dbReference type="InterPro" id="IPR035218">
    <property type="entry name" value="DUF5327"/>
</dbReference>
<evidence type="ECO:0000256" key="2">
    <source>
        <dbReference type="SAM" id="MobiDB-lite"/>
    </source>
</evidence>